<organism evidence="6">
    <name type="scientific">Thermomicrobium roseum</name>
    <dbReference type="NCBI Taxonomy" id="500"/>
    <lineage>
        <taxon>Bacteria</taxon>
        <taxon>Pseudomonadati</taxon>
        <taxon>Thermomicrobiota</taxon>
        <taxon>Thermomicrobia</taxon>
        <taxon>Thermomicrobiales</taxon>
        <taxon>Thermomicrobiaceae</taxon>
        <taxon>Thermomicrobium</taxon>
    </lineage>
</organism>
<dbReference type="GO" id="GO:0016791">
    <property type="term" value="F:phosphatase activity"/>
    <property type="evidence" value="ECO:0007669"/>
    <property type="project" value="InterPro"/>
</dbReference>
<gene>
    <name evidence="6" type="ORF">ENP47_10990</name>
</gene>
<evidence type="ECO:0000256" key="4">
    <source>
        <dbReference type="ARBA" id="ARBA00022842"/>
    </source>
</evidence>
<dbReference type="SUPFAM" id="SSF56784">
    <property type="entry name" value="HAD-like"/>
    <property type="match status" value="1"/>
</dbReference>
<evidence type="ECO:0000256" key="3">
    <source>
        <dbReference type="ARBA" id="ARBA00022723"/>
    </source>
</evidence>
<dbReference type="InterPro" id="IPR006357">
    <property type="entry name" value="HAD-SF_hydro_IIA"/>
</dbReference>
<dbReference type="NCBIfam" id="TIGR01460">
    <property type="entry name" value="HAD-SF-IIA"/>
    <property type="match status" value="1"/>
</dbReference>
<evidence type="ECO:0000256" key="5">
    <source>
        <dbReference type="ARBA" id="ARBA00039666"/>
    </source>
</evidence>
<dbReference type="NCBIfam" id="TIGR01458">
    <property type="entry name" value="HAD-SF-IIA-hyp3"/>
    <property type="match status" value="1"/>
</dbReference>
<evidence type="ECO:0000256" key="1">
    <source>
        <dbReference type="ARBA" id="ARBA00001946"/>
    </source>
</evidence>
<dbReference type="InterPro" id="IPR006355">
    <property type="entry name" value="LHPP/HDHD2"/>
</dbReference>
<comment type="caution">
    <text evidence="6">The sequence shown here is derived from an EMBL/GenBank/DDBJ whole genome shotgun (WGS) entry which is preliminary data.</text>
</comment>
<reference evidence="6" key="1">
    <citation type="journal article" date="2020" name="mSystems">
        <title>Genome- and Community-Level Interaction Insights into Carbon Utilization and Element Cycling Functions of Hydrothermarchaeota in Hydrothermal Sediment.</title>
        <authorList>
            <person name="Zhou Z."/>
            <person name="Liu Y."/>
            <person name="Xu W."/>
            <person name="Pan J."/>
            <person name="Luo Z.H."/>
            <person name="Li M."/>
        </authorList>
    </citation>
    <scope>NUCLEOTIDE SEQUENCE [LARGE SCALE GENOMIC DNA]</scope>
    <source>
        <strain evidence="6">SpSt-222</strain>
    </source>
</reference>
<comment type="similarity">
    <text evidence="2">Belongs to the HAD-like hydrolase superfamily.</text>
</comment>
<dbReference type="Gene3D" id="3.40.50.1000">
    <property type="entry name" value="HAD superfamily/HAD-like"/>
    <property type="match status" value="2"/>
</dbReference>
<dbReference type="EMBL" id="DSJL01000011">
    <property type="protein sequence ID" value="HEF66103.1"/>
    <property type="molecule type" value="Genomic_DNA"/>
</dbReference>
<evidence type="ECO:0000313" key="6">
    <source>
        <dbReference type="EMBL" id="HEF66103.1"/>
    </source>
</evidence>
<dbReference type="InterPro" id="IPR023214">
    <property type="entry name" value="HAD_sf"/>
</dbReference>
<keyword evidence="6" id="KW-0378">Hydrolase</keyword>
<dbReference type="PANTHER" id="PTHR19288:SF46">
    <property type="entry name" value="HALOACID DEHALOGENASE-LIKE HYDROLASE DOMAIN-CONTAINING PROTEIN 2"/>
    <property type="match status" value="1"/>
</dbReference>
<dbReference type="AlphaFoldDB" id="A0A7C2B791"/>
<dbReference type="Pfam" id="PF13344">
    <property type="entry name" value="Hydrolase_6"/>
    <property type="match status" value="1"/>
</dbReference>
<accession>A0A7C2B791</accession>
<dbReference type="GO" id="GO:0005737">
    <property type="term" value="C:cytoplasm"/>
    <property type="evidence" value="ECO:0007669"/>
    <property type="project" value="TreeGrafter"/>
</dbReference>
<evidence type="ECO:0000256" key="2">
    <source>
        <dbReference type="ARBA" id="ARBA00007958"/>
    </source>
</evidence>
<comment type="cofactor">
    <cofactor evidence="1">
        <name>Mg(2+)</name>
        <dbReference type="ChEBI" id="CHEBI:18420"/>
    </cofactor>
</comment>
<name>A0A7C2B791_THERO</name>
<dbReference type="Pfam" id="PF13242">
    <property type="entry name" value="Hydrolase_like"/>
    <property type="match status" value="1"/>
</dbReference>
<dbReference type="InterPro" id="IPR036412">
    <property type="entry name" value="HAD-like_sf"/>
</dbReference>
<dbReference type="GO" id="GO:0046872">
    <property type="term" value="F:metal ion binding"/>
    <property type="evidence" value="ECO:0007669"/>
    <property type="project" value="UniProtKB-KW"/>
</dbReference>
<sequence>MVPIESARLIQGFLIDVDGVLHVDGDPIPGAAEALQRLNALGIPYVLLTNTTIRTRRQLGELLRTLGFPVSDDQLVTAGAATAAYLRTHYPDQRCFLLVEGDVREEFAGIPLVEDDSATVVVLGGAGSVYTYDRLNLAFRLLLRGAHFVAMHRNLVWERRDGLALDTGAFLMGLEAATGRQAHLVGKPSPDFFQAGLARLGLPPERVAMVGDSLTADIAPAQALGMTGILVQTGRFRPSDLETGQPDVLLPSFAELPTWLTSAH</sequence>
<protein>
    <recommendedName>
        <fullName evidence="5">Haloacid dehalogenase-like hydrolase domain-containing protein 2</fullName>
    </recommendedName>
</protein>
<keyword evidence="3" id="KW-0479">Metal-binding</keyword>
<proteinExistence type="inferred from homology"/>
<keyword evidence="4" id="KW-0460">Magnesium</keyword>
<dbReference type="PANTHER" id="PTHR19288">
    <property type="entry name" value="4-NITROPHENYLPHOSPHATASE-RELATED"/>
    <property type="match status" value="1"/>
</dbReference>